<dbReference type="InterPro" id="IPR008257">
    <property type="entry name" value="Pept_M19"/>
</dbReference>
<organism evidence="1 2">
    <name type="scientific">Caldisphaera lagunensis (strain DSM 15908 / JCM 11604 / ANMR 0165 / IC-154)</name>
    <dbReference type="NCBI Taxonomy" id="1056495"/>
    <lineage>
        <taxon>Archaea</taxon>
        <taxon>Thermoproteota</taxon>
        <taxon>Thermoprotei</taxon>
        <taxon>Acidilobales</taxon>
        <taxon>Caldisphaeraceae</taxon>
        <taxon>Caldisphaera</taxon>
    </lineage>
</organism>
<dbReference type="RefSeq" id="WP_015231976.1">
    <property type="nucleotide sequence ID" value="NC_019791.1"/>
</dbReference>
<dbReference type="eggNOG" id="arCOG04083">
    <property type="taxonomic scope" value="Archaea"/>
</dbReference>
<dbReference type="Proteomes" id="UP000010469">
    <property type="component" value="Chromosome"/>
</dbReference>
<proteinExistence type="predicted"/>
<dbReference type="InParanoid" id="L0A883"/>
<dbReference type="FunCoup" id="L0A883">
    <property type="interactions" value="1"/>
</dbReference>
<dbReference type="EMBL" id="CP003378">
    <property type="protein sequence ID" value="AFZ70078.1"/>
    <property type="molecule type" value="Genomic_DNA"/>
</dbReference>
<gene>
    <name evidence="1" type="ordered locus">Calag_0299</name>
</gene>
<keyword evidence="2" id="KW-1185">Reference proteome</keyword>
<dbReference type="HOGENOM" id="CLU_031404_2_1_2"/>
<dbReference type="STRING" id="1056495.Calag_0299"/>
<dbReference type="GO" id="GO:0006508">
    <property type="term" value="P:proteolysis"/>
    <property type="evidence" value="ECO:0007669"/>
    <property type="project" value="InterPro"/>
</dbReference>
<dbReference type="KEGG" id="clg:Calag_0299"/>
<dbReference type="GeneID" id="14211559"/>
<dbReference type="Gene3D" id="3.20.20.140">
    <property type="entry name" value="Metal-dependent hydrolases"/>
    <property type="match status" value="1"/>
</dbReference>
<accession>L0A883</accession>
<dbReference type="GO" id="GO:0070573">
    <property type="term" value="F:metallodipeptidase activity"/>
    <property type="evidence" value="ECO:0007669"/>
    <property type="project" value="InterPro"/>
</dbReference>
<evidence type="ECO:0000313" key="1">
    <source>
        <dbReference type="EMBL" id="AFZ70078.1"/>
    </source>
</evidence>
<sequence length="298" mass="34091">MRFVDMHEDFGYSVSLGKDLINGNYQSDLTQLKNFDDVMIFSVVFPAMESIFGYSKMYFQSLINQVKIYYRLEKEGMVKIIRNKEDLNKKGIKFLISLEGTDVLNDPYDILLLKELNFKSLGLTWNYDTKFAASCMSKKDYGLTGEGEELVKLANDLGIIIDLAHASKQTVLDVTQITKKPVIVSHTAYRKMKDHPRNVDDEEIEAVIKTGGIIGVMAWYKVLPEKTFESYLKVINELGETFGWDHIGIGTDFLGIEETINGFESISQINKLKEYLGEKADKVLWENAYRVINENLKD</sequence>
<protein>
    <submittedName>
        <fullName evidence="1">Zn-dependent dipeptidase, microsomal dipeptidase</fullName>
    </submittedName>
</protein>
<dbReference type="PROSITE" id="PS51365">
    <property type="entry name" value="RENAL_DIPEPTIDASE_2"/>
    <property type="match status" value="1"/>
</dbReference>
<dbReference type="OrthoDB" id="26221at2157"/>
<dbReference type="PANTHER" id="PTHR10443">
    <property type="entry name" value="MICROSOMAL DIPEPTIDASE"/>
    <property type="match status" value="1"/>
</dbReference>
<dbReference type="PANTHER" id="PTHR10443:SF12">
    <property type="entry name" value="DIPEPTIDASE"/>
    <property type="match status" value="1"/>
</dbReference>
<dbReference type="Pfam" id="PF01244">
    <property type="entry name" value="Peptidase_M19"/>
    <property type="match status" value="1"/>
</dbReference>
<name>L0A883_CALLD</name>
<evidence type="ECO:0000313" key="2">
    <source>
        <dbReference type="Proteomes" id="UP000010469"/>
    </source>
</evidence>
<dbReference type="InterPro" id="IPR032466">
    <property type="entry name" value="Metal_Hydrolase"/>
</dbReference>
<dbReference type="AlphaFoldDB" id="L0A883"/>
<dbReference type="SUPFAM" id="SSF51556">
    <property type="entry name" value="Metallo-dependent hydrolases"/>
    <property type="match status" value="1"/>
</dbReference>
<reference evidence="2" key="1">
    <citation type="submission" date="2012-03" db="EMBL/GenBank/DDBJ databases">
        <title>Complete genome of Caldisphaera lagunensis DSM 15908.</title>
        <authorList>
            <person name="Lucas S."/>
            <person name="Copeland A."/>
            <person name="Lapidus A."/>
            <person name="Glavina del Rio T."/>
            <person name="Dalin E."/>
            <person name="Tice H."/>
            <person name="Bruce D."/>
            <person name="Goodwin L."/>
            <person name="Pitluck S."/>
            <person name="Peters L."/>
            <person name="Mikhailova N."/>
            <person name="Teshima H."/>
            <person name="Kyrpides N."/>
            <person name="Mavromatis K."/>
            <person name="Ivanova N."/>
            <person name="Brettin T."/>
            <person name="Detter J.C."/>
            <person name="Han C."/>
            <person name="Larimer F."/>
            <person name="Land M."/>
            <person name="Hauser L."/>
            <person name="Markowitz V."/>
            <person name="Cheng J.-F."/>
            <person name="Hugenholtz P."/>
            <person name="Woyke T."/>
            <person name="Wu D."/>
            <person name="Spring S."/>
            <person name="Schroeder M."/>
            <person name="Brambilla E."/>
            <person name="Klenk H.-P."/>
            <person name="Eisen J.A."/>
        </authorList>
    </citation>
    <scope>NUCLEOTIDE SEQUENCE [LARGE SCALE GENOMIC DNA]</scope>
    <source>
        <strain evidence="2">DSM 15908 / JCM 11604 / IC-154</strain>
    </source>
</reference>